<dbReference type="AlphaFoldDB" id="A0A2K4ZFY5"/>
<evidence type="ECO:0000313" key="9">
    <source>
        <dbReference type="Proteomes" id="UP000236311"/>
    </source>
</evidence>
<evidence type="ECO:0000256" key="5">
    <source>
        <dbReference type="ARBA" id="ARBA00023136"/>
    </source>
</evidence>
<feature type="transmembrane region" description="Helical" evidence="6">
    <location>
        <begin position="228"/>
        <end position="249"/>
    </location>
</feature>
<dbReference type="PROSITE" id="PS50850">
    <property type="entry name" value="MFS"/>
    <property type="match status" value="1"/>
</dbReference>
<keyword evidence="4 6" id="KW-1133">Transmembrane helix</keyword>
<dbReference type="Proteomes" id="UP000236311">
    <property type="component" value="Unassembled WGS sequence"/>
</dbReference>
<evidence type="ECO:0000256" key="2">
    <source>
        <dbReference type="ARBA" id="ARBA00022448"/>
    </source>
</evidence>
<feature type="transmembrane region" description="Helical" evidence="6">
    <location>
        <begin position="58"/>
        <end position="78"/>
    </location>
</feature>
<feature type="transmembrane region" description="Helical" evidence="6">
    <location>
        <begin position="269"/>
        <end position="290"/>
    </location>
</feature>
<proteinExistence type="predicted"/>
<evidence type="ECO:0000259" key="7">
    <source>
        <dbReference type="PROSITE" id="PS50850"/>
    </source>
</evidence>
<evidence type="ECO:0000256" key="1">
    <source>
        <dbReference type="ARBA" id="ARBA00004651"/>
    </source>
</evidence>
<dbReference type="SUPFAM" id="SSF103473">
    <property type="entry name" value="MFS general substrate transporter"/>
    <property type="match status" value="1"/>
</dbReference>
<feature type="transmembrane region" description="Helical" evidence="6">
    <location>
        <begin position="393"/>
        <end position="414"/>
    </location>
</feature>
<comment type="subcellular location">
    <subcellularLocation>
        <location evidence="1">Cell membrane</location>
        <topology evidence="1">Multi-pass membrane protein</topology>
    </subcellularLocation>
</comment>
<organism evidence="8 9">
    <name type="scientific">Acetatifactor muris</name>
    <dbReference type="NCBI Taxonomy" id="879566"/>
    <lineage>
        <taxon>Bacteria</taxon>
        <taxon>Bacillati</taxon>
        <taxon>Bacillota</taxon>
        <taxon>Clostridia</taxon>
        <taxon>Lachnospirales</taxon>
        <taxon>Lachnospiraceae</taxon>
        <taxon>Acetatifactor</taxon>
    </lineage>
</organism>
<dbReference type="GO" id="GO:0035435">
    <property type="term" value="P:phosphate ion transmembrane transport"/>
    <property type="evidence" value="ECO:0007669"/>
    <property type="project" value="TreeGrafter"/>
</dbReference>
<protein>
    <submittedName>
        <fullName evidence="8">Phosphoglycerate transporter protein</fullName>
    </submittedName>
</protein>
<evidence type="ECO:0000256" key="4">
    <source>
        <dbReference type="ARBA" id="ARBA00022989"/>
    </source>
</evidence>
<gene>
    <name evidence="8" type="primary">pgtP</name>
    <name evidence="8" type="ORF">AMURIS_02079</name>
</gene>
<evidence type="ECO:0000256" key="6">
    <source>
        <dbReference type="SAM" id="Phobius"/>
    </source>
</evidence>
<dbReference type="Pfam" id="PF07690">
    <property type="entry name" value="MFS_1"/>
    <property type="match status" value="1"/>
</dbReference>
<dbReference type="InterPro" id="IPR020846">
    <property type="entry name" value="MFS_dom"/>
</dbReference>
<feature type="transmembrane region" description="Helical" evidence="6">
    <location>
        <begin position="328"/>
        <end position="352"/>
    </location>
</feature>
<reference evidence="8 9" key="1">
    <citation type="submission" date="2018-01" db="EMBL/GenBank/DDBJ databases">
        <authorList>
            <person name="Gaut B.S."/>
            <person name="Morton B.R."/>
            <person name="Clegg M.T."/>
            <person name="Duvall M.R."/>
        </authorList>
    </citation>
    <scope>NUCLEOTIDE SEQUENCE [LARGE SCALE GENOMIC DNA]</scope>
    <source>
        <strain evidence="8">GP69</strain>
    </source>
</reference>
<dbReference type="RefSeq" id="WP_242982390.1">
    <property type="nucleotide sequence ID" value="NZ_JANJZD010000009.1"/>
</dbReference>
<dbReference type="PANTHER" id="PTHR43826:SF3">
    <property type="entry name" value="GLUCOSE-6-PHOSPHATE EXCHANGER SLC37A4"/>
    <property type="match status" value="1"/>
</dbReference>
<dbReference type="GO" id="GO:0061513">
    <property type="term" value="F:glucose 6-phosphate:phosphate antiporter activity"/>
    <property type="evidence" value="ECO:0007669"/>
    <property type="project" value="TreeGrafter"/>
</dbReference>
<feature type="transmembrane region" description="Helical" evidence="6">
    <location>
        <begin position="175"/>
        <end position="195"/>
    </location>
</feature>
<dbReference type="InterPro" id="IPR011701">
    <property type="entry name" value="MFS"/>
</dbReference>
<feature type="transmembrane region" description="Helical" evidence="6">
    <location>
        <begin position="302"/>
        <end position="322"/>
    </location>
</feature>
<feature type="transmembrane region" description="Helical" evidence="6">
    <location>
        <begin position="90"/>
        <end position="116"/>
    </location>
</feature>
<dbReference type="PIRSF" id="PIRSF002808">
    <property type="entry name" value="Hexose_phosphate_transp"/>
    <property type="match status" value="1"/>
</dbReference>
<feature type="transmembrane region" description="Helical" evidence="6">
    <location>
        <begin position="18"/>
        <end position="38"/>
    </location>
</feature>
<dbReference type="PANTHER" id="PTHR43826">
    <property type="entry name" value="GLUCOSE-6-PHOSPHATE EXCHANGER SLC37A4"/>
    <property type="match status" value="1"/>
</dbReference>
<feature type="transmembrane region" description="Helical" evidence="6">
    <location>
        <begin position="364"/>
        <end position="387"/>
    </location>
</feature>
<sequence length="434" mass="46515">MRVKEMTEKKITDKKQAFFLFCICWMAYFTCYIGRLNFSSAMAAMIEEQVLTKTQAGTISMVYFFIYGAGQLLNGFLGDKLQPGRMIFSGLALSMLCNLLMGTAGAFGVMVIVWGVNGYAQSMVWPPIIRIFAKRLEEAVRLRYCVDIVSTQAAGTLAAYVLSAAVLSVSGWRTVFWGAGICLLLVAILWILGYARVERLAGENGVVEENSTENVPAERSVGKNGRSFGSLLLGGLWLIILPVVVHGILKDGVTSWVPTYILETFHTSASLSVLVTTVLPIVNLSGAYLARALYRKCAGNEVRASVVFFSVSVAALSILWLAGSFSMALTVALLAVITASMMGVNTLFVNLLPLRYEKEGKVSSVSGFLNACAYIGTAVSTFTIGVMVESLGWGVTVGSWLAVTAAGLVVCLAVKGRYRTGETQSSDSGSGAVS</sequence>
<dbReference type="GO" id="GO:0005886">
    <property type="term" value="C:plasma membrane"/>
    <property type="evidence" value="ECO:0007669"/>
    <property type="project" value="UniProtKB-SubCell"/>
</dbReference>
<evidence type="ECO:0000313" key="8">
    <source>
        <dbReference type="EMBL" id="SOY29364.1"/>
    </source>
</evidence>
<keyword evidence="5 6" id="KW-0472">Membrane</keyword>
<feature type="domain" description="Major facilitator superfamily (MFS) profile" evidence="7">
    <location>
        <begin position="20"/>
        <end position="419"/>
    </location>
</feature>
<dbReference type="Gene3D" id="1.20.1250.20">
    <property type="entry name" value="MFS general substrate transporter like domains"/>
    <property type="match status" value="2"/>
</dbReference>
<keyword evidence="3 6" id="KW-0812">Transmembrane</keyword>
<keyword evidence="2" id="KW-0813">Transport</keyword>
<dbReference type="EMBL" id="OFSM01000009">
    <property type="protein sequence ID" value="SOY29364.1"/>
    <property type="molecule type" value="Genomic_DNA"/>
</dbReference>
<dbReference type="InterPro" id="IPR000849">
    <property type="entry name" value="Sugar_P_transporter"/>
</dbReference>
<accession>A0A2K4ZFY5</accession>
<keyword evidence="9" id="KW-1185">Reference proteome</keyword>
<dbReference type="InterPro" id="IPR036259">
    <property type="entry name" value="MFS_trans_sf"/>
</dbReference>
<dbReference type="InterPro" id="IPR051337">
    <property type="entry name" value="OPA_Antiporter"/>
</dbReference>
<evidence type="ECO:0000256" key="3">
    <source>
        <dbReference type="ARBA" id="ARBA00022692"/>
    </source>
</evidence>
<name>A0A2K4ZFY5_9FIRM</name>